<dbReference type="Pfam" id="PF11913">
    <property type="entry name" value="DUF3431"/>
    <property type="match status" value="1"/>
</dbReference>
<gene>
    <name evidence="3" type="ORF">Sste5346_002036</name>
</gene>
<evidence type="ECO:0000256" key="2">
    <source>
        <dbReference type="SAM" id="Phobius"/>
    </source>
</evidence>
<keyword evidence="2" id="KW-0472">Membrane</keyword>
<dbReference type="InterPro" id="IPR021838">
    <property type="entry name" value="DUF3431"/>
</dbReference>
<sequence length="342" mass="38405">MGIQSKRQVRAALVFVARPLLFAIALTVVVRVLFGGGSSSSKQKSDHDHLQQALSNSKSQHGLGEAPKQKSHHDLHRDHSHERHKTTRPVKKVGGGLTTALVVASSSRMVTNGDTAWLADVPASWQPVFHYVTDAPLSPELSVPVHKGNEAMAYLTYIVDHYDDLADVVVFHHGHRRGWHQEMDSVDEVKRLRPEYVAKAGYASLRCLPGCENVIVLANYAVDQSELHRHPRDVQLTTLLDDFLDKDAGENVPVRLASPCCAQFAASRQAIQRRSRAWWRSLRQWVIDTPVVDQESGRLLEHTWHVWLGNESYHCPQYDACQCHTYGIGADCEAYFALEEKM</sequence>
<proteinExistence type="predicted"/>
<keyword evidence="4" id="KW-1185">Reference proteome</keyword>
<evidence type="ECO:0000313" key="3">
    <source>
        <dbReference type="EMBL" id="KAL1900974.1"/>
    </source>
</evidence>
<feature type="region of interest" description="Disordered" evidence="1">
    <location>
        <begin position="39"/>
        <end position="91"/>
    </location>
</feature>
<dbReference type="PANTHER" id="PTHR37490:SF2">
    <property type="match status" value="1"/>
</dbReference>
<evidence type="ECO:0000313" key="4">
    <source>
        <dbReference type="Proteomes" id="UP001583186"/>
    </source>
</evidence>
<comment type="caution">
    <text evidence="3">The sequence shown here is derived from an EMBL/GenBank/DDBJ whole genome shotgun (WGS) entry which is preliminary data.</text>
</comment>
<keyword evidence="2" id="KW-0812">Transmembrane</keyword>
<keyword evidence="2" id="KW-1133">Transmembrane helix</keyword>
<dbReference type="Proteomes" id="UP001583186">
    <property type="component" value="Unassembled WGS sequence"/>
</dbReference>
<organism evidence="3 4">
    <name type="scientific">Sporothrix stenoceras</name>
    <dbReference type="NCBI Taxonomy" id="5173"/>
    <lineage>
        <taxon>Eukaryota</taxon>
        <taxon>Fungi</taxon>
        <taxon>Dikarya</taxon>
        <taxon>Ascomycota</taxon>
        <taxon>Pezizomycotina</taxon>
        <taxon>Sordariomycetes</taxon>
        <taxon>Sordariomycetidae</taxon>
        <taxon>Ophiostomatales</taxon>
        <taxon>Ophiostomataceae</taxon>
        <taxon>Sporothrix</taxon>
    </lineage>
</organism>
<reference evidence="3 4" key="1">
    <citation type="journal article" date="2024" name="IMA Fungus">
        <title>IMA Genome - F19 : A genome assembly and annotation guide to empower mycologists, including annotated draft genome sequences of Ceratocystis pirilliformis, Diaporthe australafricana, Fusarium ophioides, Paecilomyces lecythidis, and Sporothrix stenoceras.</title>
        <authorList>
            <person name="Aylward J."/>
            <person name="Wilson A.M."/>
            <person name="Visagie C.M."/>
            <person name="Spraker J."/>
            <person name="Barnes I."/>
            <person name="Buitendag C."/>
            <person name="Ceriani C."/>
            <person name="Del Mar Angel L."/>
            <person name="du Plessis D."/>
            <person name="Fuchs T."/>
            <person name="Gasser K."/>
            <person name="Kramer D."/>
            <person name="Li W."/>
            <person name="Munsamy K."/>
            <person name="Piso A."/>
            <person name="Price J.L."/>
            <person name="Sonnekus B."/>
            <person name="Thomas C."/>
            <person name="van der Nest A."/>
            <person name="van Dijk A."/>
            <person name="van Heerden A."/>
            <person name="van Vuuren N."/>
            <person name="Yilmaz N."/>
            <person name="Duong T.A."/>
            <person name="van der Merwe N.A."/>
            <person name="Wingfield M.J."/>
            <person name="Wingfield B.D."/>
        </authorList>
    </citation>
    <scope>NUCLEOTIDE SEQUENCE [LARGE SCALE GENOMIC DNA]</scope>
    <source>
        <strain evidence="3 4">CMW 5346</strain>
    </source>
</reference>
<accession>A0ABR3ZLF4</accession>
<feature type="compositionally biased region" description="Basic residues" evidence="1">
    <location>
        <begin position="82"/>
        <end position="91"/>
    </location>
</feature>
<dbReference type="PANTHER" id="PTHR37490">
    <property type="entry name" value="EXPRESSED PROTEIN"/>
    <property type="match status" value="1"/>
</dbReference>
<dbReference type="EMBL" id="JAWCUI010000008">
    <property type="protein sequence ID" value="KAL1900974.1"/>
    <property type="molecule type" value="Genomic_DNA"/>
</dbReference>
<name>A0ABR3ZLF4_9PEZI</name>
<evidence type="ECO:0000256" key="1">
    <source>
        <dbReference type="SAM" id="MobiDB-lite"/>
    </source>
</evidence>
<protein>
    <submittedName>
        <fullName evidence="3">Uncharacterized protein</fullName>
    </submittedName>
</protein>
<feature type="transmembrane region" description="Helical" evidence="2">
    <location>
        <begin position="12"/>
        <end position="34"/>
    </location>
</feature>